<dbReference type="Proteomes" id="UP000628412">
    <property type="component" value="Unassembled WGS sequence"/>
</dbReference>
<dbReference type="Pfam" id="PF03028">
    <property type="entry name" value="Dynein_heavy"/>
    <property type="match status" value="1"/>
</dbReference>
<dbReference type="FunFam" id="1.20.1270.280:FF:000003">
    <property type="entry name" value="Dynein axonemal heavy chain 17"/>
    <property type="match status" value="1"/>
</dbReference>
<keyword evidence="5" id="KW-1185">Reference proteome</keyword>
<evidence type="ECO:0000259" key="3">
    <source>
        <dbReference type="Pfam" id="PF18199"/>
    </source>
</evidence>
<dbReference type="GO" id="GO:0007018">
    <property type="term" value="P:microtubule-based movement"/>
    <property type="evidence" value="ECO:0007669"/>
    <property type="project" value="InterPro"/>
</dbReference>
<dbReference type="PANTHER" id="PTHR46961">
    <property type="entry name" value="DYNEIN HEAVY CHAIN 1, AXONEMAL-LIKE PROTEIN"/>
    <property type="match status" value="1"/>
</dbReference>
<evidence type="ECO:0000313" key="4">
    <source>
        <dbReference type="EMBL" id="NWH95083.1"/>
    </source>
</evidence>
<dbReference type="FunFam" id="1.10.8.720:FF:000002">
    <property type="entry name" value="Dynein heavy chain 9, axonemal"/>
    <property type="match status" value="1"/>
</dbReference>
<dbReference type="FunFam" id="3.10.490.20:FF:000002">
    <property type="entry name" value="Dynein axonemal heavy chain 17"/>
    <property type="match status" value="1"/>
</dbReference>
<gene>
    <name evidence="4" type="primary">Dnah9_0</name>
    <name evidence="4" type="ORF">AEGCAU_R08035</name>
</gene>
<accession>A0A850YRD4</accession>
<organism evidence="4 5">
    <name type="scientific">Aegithalos caudatus</name>
    <name type="common">Long-tailed tit</name>
    <name type="synonym">Acredula caudata</name>
    <dbReference type="NCBI Taxonomy" id="73327"/>
    <lineage>
        <taxon>Eukaryota</taxon>
        <taxon>Metazoa</taxon>
        <taxon>Chordata</taxon>
        <taxon>Craniata</taxon>
        <taxon>Vertebrata</taxon>
        <taxon>Euteleostomi</taxon>
        <taxon>Archelosauria</taxon>
        <taxon>Archosauria</taxon>
        <taxon>Dinosauria</taxon>
        <taxon>Saurischia</taxon>
        <taxon>Theropoda</taxon>
        <taxon>Coelurosauria</taxon>
        <taxon>Aves</taxon>
        <taxon>Neognathae</taxon>
        <taxon>Neoaves</taxon>
        <taxon>Telluraves</taxon>
        <taxon>Australaves</taxon>
        <taxon>Passeriformes</taxon>
        <taxon>Sylvioidea</taxon>
        <taxon>Aegithalidae</taxon>
        <taxon>Aegithalos</taxon>
    </lineage>
</organism>
<feature type="non-terminal residue" evidence="4">
    <location>
        <position position="1"/>
    </location>
</feature>
<feature type="domain" description="Dynein heavy chain region D6 P-loop" evidence="1">
    <location>
        <begin position="10"/>
        <end position="99"/>
    </location>
</feature>
<dbReference type="PANTHER" id="PTHR46961:SF16">
    <property type="entry name" value="DYNEIN AXONEMAL HEAVY CHAIN 17-RELATED"/>
    <property type="match status" value="1"/>
</dbReference>
<dbReference type="InterPro" id="IPR004273">
    <property type="entry name" value="Dynein_heavy_D6_P-loop"/>
</dbReference>
<dbReference type="GO" id="GO:0008569">
    <property type="term" value="F:minus-end-directed microtubule motor activity"/>
    <property type="evidence" value="ECO:0007669"/>
    <property type="project" value="InterPro"/>
</dbReference>
<dbReference type="GO" id="GO:0045505">
    <property type="term" value="F:dynein intermediate chain binding"/>
    <property type="evidence" value="ECO:0007669"/>
    <property type="project" value="InterPro"/>
</dbReference>
<name>A0A850YRD4_AEGCA</name>
<dbReference type="Pfam" id="PF18198">
    <property type="entry name" value="AAA_lid_11"/>
    <property type="match status" value="1"/>
</dbReference>
<dbReference type="Gene3D" id="3.10.490.20">
    <property type="match status" value="1"/>
</dbReference>
<dbReference type="Pfam" id="PF18199">
    <property type="entry name" value="Dynein_C"/>
    <property type="match status" value="1"/>
</dbReference>
<dbReference type="Gene3D" id="1.10.8.720">
    <property type="entry name" value="Region D6 of dynein motor"/>
    <property type="match status" value="1"/>
</dbReference>
<dbReference type="GO" id="GO:0030286">
    <property type="term" value="C:dynein complex"/>
    <property type="evidence" value="ECO:0007669"/>
    <property type="project" value="InterPro"/>
</dbReference>
<evidence type="ECO:0000259" key="1">
    <source>
        <dbReference type="Pfam" id="PF03028"/>
    </source>
</evidence>
<feature type="domain" description="Dynein heavy chain C-terminal" evidence="3">
    <location>
        <begin position="273"/>
        <end position="568"/>
    </location>
</feature>
<dbReference type="InterPro" id="IPR041658">
    <property type="entry name" value="AAA_lid_11"/>
</dbReference>
<dbReference type="InterPro" id="IPR041228">
    <property type="entry name" value="Dynein_C"/>
</dbReference>
<dbReference type="Gene3D" id="3.40.50.300">
    <property type="entry name" value="P-loop containing nucleotide triphosphate hydrolases"/>
    <property type="match status" value="1"/>
</dbReference>
<protein>
    <submittedName>
        <fullName evidence="4">DYH9 protein</fullName>
    </submittedName>
</protein>
<dbReference type="GO" id="GO:0051959">
    <property type="term" value="F:dynein light intermediate chain binding"/>
    <property type="evidence" value="ECO:0007669"/>
    <property type="project" value="InterPro"/>
</dbReference>
<dbReference type="Gene3D" id="1.20.1270.280">
    <property type="match status" value="1"/>
</dbReference>
<feature type="non-terminal residue" evidence="4">
    <location>
        <position position="569"/>
    </location>
</feature>
<dbReference type="InterPro" id="IPR026983">
    <property type="entry name" value="DHC"/>
</dbReference>
<dbReference type="EMBL" id="WEIU01022697">
    <property type="protein sequence ID" value="NWH95083.1"/>
    <property type="molecule type" value="Genomic_DNA"/>
</dbReference>
<comment type="caution">
    <text evidence="4">The sequence shown here is derived from an EMBL/GenBank/DDBJ whole genome shotgun (WGS) entry which is preliminary data.</text>
</comment>
<feature type="domain" description="Dynein heavy chain AAA lid" evidence="2">
    <location>
        <begin position="131"/>
        <end position="267"/>
    </location>
</feature>
<dbReference type="InterPro" id="IPR043160">
    <property type="entry name" value="Dynein_C_barrel"/>
</dbReference>
<dbReference type="InterPro" id="IPR042219">
    <property type="entry name" value="AAA_lid_11_sf"/>
</dbReference>
<dbReference type="AlphaFoldDB" id="A0A850YRD4"/>
<dbReference type="InterPro" id="IPR027417">
    <property type="entry name" value="P-loop_NTPase"/>
</dbReference>
<sequence length="569" mass="64183">GKKLGFTFNHRNLHNISLGQGQEVVAEQALELAAQEGHWVILQNIHLVAKWLSCLEKKLEQLGEGSHRALRVFLSAEPAPCPEGHVIPQGILENAIKVTSEAPTGMQANLHKALDNFSQDTLEMCSQEKEFRSLLFALCYFHAVVAERRRFGAQGWNRPYPFSSGDLSISVSVLHNYLQASSKVPYDDLRYLVGEIMYGGHITDDWDRRLCKTYLEEFIRPEVLEGELCLAPGFPLPGNMDYNGYHQYIDDALPPESPHLYGLHPNAEIGFLTQRSERLLRTLLELQPRECSTGPGAPGGQDDMVQSLLEEMLEKLRDEFNVAELLARLEERTPYAVVALQECERVNALRAELRRSLGELQLGLKGELPMTGSMEALHRSLLLHAVPQLWLSRSYPSTASLGSWFADLLAHISQLEAWSRDFSLPSTLWLGGFFQPQSMLTAVMQTAARRNQWPLDRMELQCEVTKKSREDFASAPREGVYVHGLFMEGARWDAQAGTIAEARLKELTPAMPVLFIRAIPEDRQDTRGLYPCPVYRTRQRGPTFVWTLNLKTKESPSKWVLAGVALLLQ</sequence>
<evidence type="ECO:0000259" key="2">
    <source>
        <dbReference type="Pfam" id="PF18198"/>
    </source>
</evidence>
<evidence type="ECO:0000313" key="5">
    <source>
        <dbReference type="Proteomes" id="UP000628412"/>
    </source>
</evidence>
<reference evidence="4" key="1">
    <citation type="submission" date="2019-10" db="EMBL/GenBank/DDBJ databases">
        <title>Bird 10,000 Genomes (B10K) Project - Family phase.</title>
        <authorList>
            <person name="Zhang G."/>
        </authorList>
    </citation>
    <scope>NUCLEOTIDE SEQUENCE</scope>
    <source>
        <strain evidence="4">B10K-DU-002-10</strain>
        <tissue evidence="4">Muscle</tissue>
    </source>
</reference>
<proteinExistence type="predicted"/>